<comment type="caution">
    <text evidence="2">The sequence shown here is derived from an EMBL/GenBank/DDBJ whole genome shotgun (WGS) entry which is preliminary data.</text>
</comment>
<gene>
    <name evidence="2" type="ORF">Tci_040533</name>
</gene>
<protein>
    <submittedName>
        <fullName evidence="2">Uncharacterized protein</fullName>
    </submittedName>
</protein>
<accession>A0A6L2M8B0</accession>
<name>A0A6L2M8B0_TANCI</name>
<organism evidence="2">
    <name type="scientific">Tanacetum cinerariifolium</name>
    <name type="common">Dalmatian daisy</name>
    <name type="synonym">Chrysanthemum cinerariifolium</name>
    <dbReference type="NCBI Taxonomy" id="118510"/>
    <lineage>
        <taxon>Eukaryota</taxon>
        <taxon>Viridiplantae</taxon>
        <taxon>Streptophyta</taxon>
        <taxon>Embryophyta</taxon>
        <taxon>Tracheophyta</taxon>
        <taxon>Spermatophyta</taxon>
        <taxon>Magnoliopsida</taxon>
        <taxon>eudicotyledons</taxon>
        <taxon>Gunneridae</taxon>
        <taxon>Pentapetalae</taxon>
        <taxon>asterids</taxon>
        <taxon>campanulids</taxon>
        <taxon>Asterales</taxon>
        <taxon>Asteraceae</taxon>
        <taxon>Asteroideae</taxon>
        <taxon>Anthemideae</taxon>
        <taxon>Anthemidinae</taxon>
        <taxon>Tanacetum</taxon>
    </lineage>
</organism>
<dbReference type="AlphaFoldDB" id="A0A6L2M8B0"/>
<dbReference type="EMBL" id="BKCJ010005771">
    <property type="protein sequence ID" value="GEU68555.1"/>
    <property type="molecule type" value="Genomic_DNA"/>
</dbReference>
<proteinExistence type="predicted"/>
<evidence type="ECO:0000313" key="2">
    <source>
        <dbReference type="EMBL" id="GEU68555.1"/>
    </source>
</evidence>
<reference evidence="2" key="1">
    <citation type="journal article" date="2019" name="Sci. Rep.">
        <title>Draft genome of Tanacetum cinerariifolium, the natural source of mosquito coil.</title>
        <authorList>
            <person name="Yamashiro T."/>
            <person name="Shiraishi A."/>
            <person name="Satake H."/>
            <person name="Nakayama K."/>
        </authorList>
    </citation>
    <scope>NUCLEOTIDE SEQUENCE</scope>
</reference>
<sequence length="258" mass="30201">MDNNLINESDLVVFPAVDAENILIDSEIQVMDDDLIDPDAENNFLVTPVILRHLEDRYNFVIDDCLFLLSKDEDKLAKFVEDLKTIKKEVEIQVPKPTSQKTRDVFKDIYTVEKPKKNKINNPQVVRNKGGLRGARRKSGREITLKARAKHSKKYGHREEKTNNHTKTTCPGVWFMNTSVYSNQSNALDEMRDSLRELEFDEDEDEDEQKEDEDEEVDEEGFKLLEEPVQNCGEIYKKIEGRKRQQIMELEKMRMDFL</sequence>
<evidence type="ECO:0000256" key="1">
    <source>
        <dbReference type="SAM" id="MobiDB-lite"/>
    </source>
</evidence>
<feature type="compositionally biased region" description="Acidic residues" evidence="1">
    <location>
        <begin position="199"/>
        <end position="219"/>
    </location>
</feature>
<feature type="region of interest" description="Disordered" evidence="1">
    <location>
        <begin position="199"/>
        <end position="224"/>
    </location>
</feature>